<dbReference type="RefSeq" id="WP_053314687.1">
    <property type="nucleotide sequence ID" value="NZ_CP062152.1"/>
</dbReference>
<evidence type="ECO:0000313" key="2">
    <source>
        <dbReference type="Proteomes" id="UP001163036"/>
    </source>
</evidence>
<organism evidence="1 2">
    <name type="scientific">Vibrio parahaemolyticus</name>
    <dbReference type="NCBI Taxonomy" id="670"/>
    <lineage>
        <taxon>Bacteria</taxon>
        <taxon>Pseudomonadati</taxon>
        <taxon>Pseudomonadota</taxon>
        <taxon>Gammaproteobacteria</taxon>
        <taxon>Vibrionales</taxon>
        <taxon>Vibrionaceae</taxon>
        <taxon>Vibrio</taxon>
    </lineage>
</organism>
<gene>
    <name evidence="1" type="ORF">M5598_24165</name>
</gene>
<evidence type="ECO:0000313" key="1">
    <source>
        <dbReference type="EMBL" id="UYV30168.1"/>
    </source>
</evidence>
<sequence length="74" mass="8516">MNFNLPDLDKDHAIVKAGRLMQHLYHQHENAYEPCAKVLEAFPELKPDQVMCLWVGVNIAENAECRESIELIKP</sequence>
<protein>
    <submittedName>
        <fullName evidence="1">Uncharacterized protein</fullName>
    </submittedName>
</protein>
<dbReference type="AlphaFoldDB" id="A0A8H9NDQ4"/>
<dbReference type="Proteomes" id="UP001163036">
    <property type="component" value="Plasmid pVP-16-VB00198-1"/>
</dbReference>
<name>A0A8H9NDQ4_VIBPH</name>
<proteinExistence type="predicted"/>
<keyword evidence="1" id="KW-0614">Plasmid</keyword>
<accession>A0A8H9NDQ4</accession>
<reference evidence="1" key="1">
    <citation type="submission" date="2022-05" db="EMBL/GenBank/DDBJ databases">
        <title>Megaplasmid of Vibrio parahaemolyticus.</title>
        <authorList>
            <person name="Strauch E."/>
            <person name="Borowiak M."/>
        </authorList>
    </citation>
    <scope>NUCLEOTIDE SEQUENCE</scope>
    <source>
        <strain evidence="1">16-VB00198</strain>
        <plasmid evidence="1">pVP-16-VB00198-1</plasmid>
    </source>
</reference>
<geneLocation type="plasmid" evidence="1 2">
    <name>pVP-16-VB00198-1</name>
</geneLocation>
<dbReference type="EMBL" id="CP097357">
    <property type="protein sequence ID" value="UYV30168.1"/>
    <property type="molecule type" value="Genomic_DNA"/>
</dbReference>